<name>A0A1Y4SYX2_9FIRM</name>
<proteinExistence type="predicted"/>
<dbReference type="SMART" id="SM00382">
    <property type="entry name" value="AAA"/>
    <property type="match status" value="1"/>
</dbReference>
<evidence type="ECO:0000256" key="2">
    <source>
        <dbReference type="ARBA" id="ARBA00022840"/>
    </source>
</evidence>
<evidence type="ECO:0000256" key="1">
    <source>
        <dbReference type="ARBA" id="ARBA00022741"/>
    </source>
</evidence>
<keyword evidence="3" id="KW-0812">Transmembrane</keyword>
<organism evidence="5 6">
    <name type="scientific">Massilimicrobiota timonensis</name>
    <dbReference type="NCBI Taxonomy" id="1776392"/>
    <lineage>
        <taxon>Bacteria</taxon>
        <taxon>Bacillati</taxon>
        <taxon>Bacillota</taxon>
        <taxon>Erysipelotrichia</taxon>
        <taxon>Erysipelotrichales</taxon>
        <taxon>Erysipelotrichaceae</taxon>
        <taxon>Massilimicrobiota</taxon>
    </lineage>
</organism>
<evidence type="ECO:0000256" key="3">
    <source>
        <dbReference type="SAM" id="Phobius"/>
    </source>
</evidence>
<sequence>MIKLTHLSSRYKSKKVKEQSIWIPEHHLTFIQGLSGSGKSTLLYKLGLISKDQKYHYMYHEQDLTALNQRQQAGMRRYSIGYVFQDYGLLENMNVGECLKYYSYLSSVKFDEMKMQELLHKVHLYCHWKQKIMTLSGGEKQRLAIACALLKKPEILILDEPTSALDEKNEREIFQLLKDLLHTEECTIIVASHSYVAEEYADCIYEMNQQGIVLKKECPDNPIQLIQKSKHHRWSFLLYYLKIHLQNEKLMNIMMVVVLILGSLGTLVIQKSMNQAQAGVDQKMQRIADFQIMIETSDVSQKLGAYDEASPLSVDLLENIQNYDGVKKVYPFYDLSVQVDGQQIPVYPLYPENQLKGKVFQTIQEDRHLYPSYHSVYTMIHDQNEYHFSDFTFNNKIKVDKEIPVSGIMAIGLNVAYDSSLDYMLMNYEDMESLALQAGVQPVKSASVIFCENINSLYQVEDYIVNHSENVNINDQFQDTVLLINTKNETLSMYTMEKYITIVLFTLIFMYMCYWSLKRREKELTILKANGVMFDEFIVLLNLDQIFKMFISLVGVLILSWIIQIQYLEMIVILGIIYGLSLLCSVILSCVMVKNLNPEKIFRN</sequence>
<keyword evidence="2" id="KW-0067">ATP-binding</keyword>
<dbReference type="GO" id="GO:0005886">
    <property type="term" value="C:plasma membrane"/>
    <property type="evidence" value="ECO:0007669"/>
    <property type="project" value="TreeGrafter"/>
</dbReference>
<dbReference type="GO" id="GO:0005524">
    <property type="term" value="F:ATP binding"/>
    <property type="evidence" value="ECO:0007669"/>
    <property type="project" value="UniProtKB-KW"/>
</dbReference>
<dbReference type="InterPro" id="IPR015854">
    <property type="entry name" value="ABC_transpr_LolD-like"/>
</dbReference>
<dbReference type="PROSITE" id="PS00211">
    <property type="entry name" value="ABC_TRANSPORTER_1"/>
    <property type="match status" value="1"/>
</dbReference>
<protein>
    <recommendedName>
        <fullName evidence="4">ABC transporter domain-containing protein</fullName>
    </recommendedName>
</protein>
<dbReference type="RefSeq" id="WP_087357646.1">
    <property type="nucleotide sequence ID" value="NZ_NFLJ01000010.1"/>
</dbReference>
<dbReference type="GO" id="GO:0022857">
    <property type="term" value="F:transmembrane transporter activity"/>
    <property type="evidence" value="ECO:0007669"/>
    <property type="project" value="TreeGrafter"/>
</dbReference>
<keyword evidence="6" id="KW-1185">Reference proteome</keyword>
<dbReference type="PROSITE" id="PS50893">
    <property type="entry name" value="ABC_TRANSPORTER_2"/>
    <property type="match status" value="1"/>
</dbReference>
<dbReference type="InterPro" id="IPR003439">
    <property type="entry name" value="ABC_transporter-like_ATP-bd"/>
</dbReference>
<feature type="transmembrane region" description="Helical" evidence="3">
    <location>
        <begin position="499"/>
        <end position="517"/>
    </location>
</feature>
<dbReference type="EMBL" id="NFLJ01000010">
    <property type="protein sequence ID" value="OUQ35146.1"/>
    <property type="molecule type" value="Genomic_DNA"/>
</dbReference>
<dbReference type="GO" id="GO:0016887">
    <property type="term" value="F:ATP hydrolysis activity"/>
    <property type="evidence" value="ECO:0007669"/>
    <property type="project" value="InterPro"/>
</dbReference>
<dbReference type="InterPro" id="IPR027417">
    <property type="entry name" value="P-loop_NTPase"/>
</dbReference>
<dbReference type="OrthoDB" id="1653757at2"/>
<keyword evidence="3" id="KW-1133">Transmembrane helix</keyword>
<feature type="transmembrane region" description="Helical" evidence="3">
    <location>
        <begin position="570"/>
        <end position="593"/>
    </location>
</feature>
<dbReference type="Pfam" id="PF00005">
    <property type="entry name" value="ABC_tran"/>
    <property type="match status" value="1"/>
</dbReference>
<feature type="transmembrane region" description="Helical" evidence="3">
    <location>
        <begin position="537"/>
        <end position="564"/>
    </location>
</feature>
<dbReference type="Gene3D" id="3.40.50.300">
    <property type="entry name" value="P-loop containing nucleotide triphosphate hydrolases"/>
    <property type="match status" value="1"/>
</dbReference>
<reference evidence="5 6" key="1">
    <citation type="journal article" date="2018" name="BMC Genomics">
        <title>Whole genome sequencing and function prediction of 133 gut anaerobes isolated from chicken caecum in pure cultures.</title>
        <authorList>
            <person name="Medvecky M."/>
            <person name="Cejkova D."/>
            <person name="Polansky O."/>
            <person name="Karasova D."/>
            <person name="Kubasova T."/>
            <person name="Cizek A."/>
            <person name="Rychlik I."/>
        </authorList>
    </citation>
    <scope>NUCLEOTIDE SEQUENCE [LARGE SCALE GENOMIC DNA]</scope>
    <source>
        <strain evidence="5 6">An13</strain>
    </source>
</reference>
<dbReference type="SUPFAM" id="SSF52540">
    <property type="entry name" value="P-loop containing nucleoside triphosphate hydrolases"/>
    <property type="match status" value="1"/>
</dbReference>
<dbReference type="PANTHER" id="PTHR24220">
    <property type="entry name" value="IMPORT ATP-BINDING PROTEIN"/>
    <property type="match status" value="1"/>
</dbReference>
<dbReference type="Proteomes" id="UP000195305">
    <property type="component" value="Unassembled WGS sequence"/>
</dbReference>
<evidence type="ECO:0000313" key="5">
    <source>
        <dbReference type="EMBL" id="OUQ35146.1"/>
    </source>
</evidence>
<comment type="caution">
    <text evidence="5">The sequence shown here is derived from an EMBL/GenBank/DDBJ whole genome shotgun (WGS) entry which is preliminary data.</text>
</comment>
<keyword evidence="3" id="KW-0472">Membrane</keyword>
<dbReference type="AlphaFoldDB" id="A0A1Y4SYX2"/>
<feature type="domain" description="ABC transporter" evidence="4">
    <location>
        <begin position="2"/>
        <end position="235"/>
    </location>
</feature>
<dbReference type="InterPro" id="IPR017871">
    <property type="entry name" value="ABC_transporter-like_CS"/>
</dbReference>
<gene>
    <name evidence="5" type="ORF">B5E75_04770</name>
</gene>
<keyword evidence="1" id="KW-0547">Nucleotide-binding</keyword>
<evidence type="ECO:0000313" key="6">
    <source>
        <dbReference type="Proteomes" id="UP000195305"/>
    </source>
</evidence>
<accession>A0A1Y4SYX2</accession>
<dbReference type="InterPro" id="IPR003593">
    <property type="entry name" value="AAA+_ATPase"/>
</dbReference>
<evidence type="ECO:0000259" key="4">
    <source>
        <dbReference type="PROSITE" id="PS50893"/>
    </source>
</evidence>